<gene>
    <name evidence="1" type="ORF">GCM10022224_084850</name>
</gene>
<sequence length="86" mass="9154">MVHRPYLRRVVGGMGMGDEVAPGGEHPHTGTTYRLEVCASRDEVHLHARPVQGGPHVCADGAGAKNSDLHAALRSRVGFVKYGPVT</sequence>
<accession>A0ABP7DJ58</accession>
<comment type="caution">
    <text evidence="1">The sequence shown here is derived from an EMBL/GenBank/DDBJ whole genome shotgun (WGS) entry which is preliminary data.</text>
</comment>
<dbReference type="Proteomes" id="UP001500902">
    <property type="component" value="Unassembled WGS sequence"/>
</dbReference>
<reference evidence="2" key="1">
    <citation type="journal article" date="2019" name="Int. J. Syst. Evol. Microbiol.">
        <title>The Global Catalogue of Microorganisms (GCM) 10K type strain sequencing project: providing services to taxonomists for standard genome sequencing and annotation.</title>
        <authorList>
            <consortium name="The Broad Institute Genomics Platform"/>
            <consortium name="The Broad Institute Genome Sequencing Center for Infectious Disease"/>
            <person name="Wu L."/>
            <person name="Ma J."/>
        </authorList>
    </citation>
    <scope>NUCLEOTIDE SEQUENCE [LARGE SCALE GENOMIC DNA]</scope>
    <source>
        <strain evidence="2">JCM 16904</strain>
    </source>
</reference>
<organism evidence="1 2">
    <name type="scientific">Nonomuraea antimicrobica</name>
    <dbReference type="NCBI Taxonomy" id="561173"/>
    <lineage>
        <taxon>Bacteria</taxon>
        <taxon>Bacillati</taxon>
        <taxon>Actinomycetota</taxon>
        <taxon>Actinomycetes</taxon>
        <taxon>Streptosporangiales</taxon>
        <taxon>Streptosporangiaceae</taxon>
        <taxon>Nonomuraea</taxon>
    </lineage>
</organism>
<name>A0ABP7DJ58_9ACTN</name>
<evidence type="ECO:0000313" key="1">
    <source>
        <dbReference type="EMBL" id="GAA3706374.1"/>
    </source>
</evidence>
<proteinExistence type="predicted"/>
<protein>
    <submittedName>
        <fullName evidence="1">Uncharacterized protein</fullName>
    </submittedName>
</protein>
<evidence type="ECO:0000313" key="2">
    <source>
        <dbReference type="Proteomes" id="UP001500902"/>
    </source>
</evidence>
<dbReference type="EMBL" id="BAAAZP010000187">
    <property type="protein sequence ID" value="GAA3706374.1"/>
    <property type="molecule type" value="Genomic_DNA"/>
</dbReference>
<keyword evidence="2" id="KW-1185">Reference proteome</keyword>